<comment type="caution">
    <text evidence="1">The sequence shown here is derived from an EMBL/GenBank/DDBJ whole genome shotgun (WGS) entry which is preliminary data.</text>
</comment>
<dbReference type="EMBL" id="QAYE01000002">
    <property type="protein sequence ID" value="PTW48160.1"/>
    <property type="molecule type" value="Genomic_DNA"/>
</dbReference>
<proteinExistence type="predicted"/>
<dbReference type="Proteomes" id="UP000244013">
    <property type="component" value="Unassembled WGS sequence"/>
</dbReference>
<protein>
    <submittedName>
        <fullName evidence="1">Uncharacterized protein</fullName>
    </submittedName>
</protein>
<gene>
    <name evidence="1" type="ORF">C8J25_102250</name>
</gene>
<evidence type="ECO:0000313" key="2">
    <source>
        <dbReference type="Proteomes" id="UP000244013"/>
    </source>
</evidence>
<name>A0A2T5U9J1_9SPHN</name>
<accession>A0A2T5U9J1</accession>
<reference evidence="1 2" key="1">
    <citation type="submission" date="2018-04" db="EMBL/GenBank/DDBJ databases">
        <title>Genomic Encyclopedia of Type Strains, Phase III (KMG-III): the genomes of soil and plant-associated and newly described type strains.</title>
        <authorList>
            <person name="Whitman W."/>
        </authorList>
    </citation>
    <scope>NUCLEOTIDE SEQUENCE [LARGE SCALE GENOMIC DNA]</scope>
    <source>
        <strain evidence="1 2">MA-olki</strain>
    </source>
</reference>
<evidence type="ECO:0000313" key="1">
    <source>
        <dbReference type="EMBL" id="PTW48160.1"/>
    </source>
</evidence>
<sequence length="30" mass="3478">MIAPVLREELNRERGEGGFDHLMPRLSLQL</sequence>
<organism evidence="1 2">
    <name type="scientific">Sphingomonas faeni</name>
    <dbReference type="NCBI Taxonomy" id="185950"/>
    <lineage>
        <taxon>Bacteria</taxon>
        <taxon>Pseudomonadati</taxon>
        <taxon>Pseudomonadota</taxon>
        <taxon>Alphaproteobacteria</taxon>
        <taxon>Sphingomonadales</taxon>
        <taxon>Sphingomonadaceae</taxon>
        <taxon>Sphingomonas</taxon>
    </lineage>
</organism>
<dbReference type="AlphaFoldDB" id="A0A2T5U9J1"/>